<name>A0A931CND8_9MICC</name>
<comment type="caution">
    <text evidence="4">The sequence shown here is derived from an EMBL/GenBank/DDBJ whole genome shotgun (WGS) entry which is preliminary data.</text>
</comment>
<feature type="region of interest" description="Disordered" evidence="1">
    <location>
        <begin position="291"/>
        <end position="323"/>
    </location>
</feature>
<protein>
    <recommendedName>
        <fullName evidence="3">DUF8094 domain-containing protein</fullName>
    </recommendedName>
</protein>
<feature type="domain" description="DUF8094" evidence="3">
    <location>
        <begin position="326"/>
        <end position="611"/>
    </location>
</feature>
<dbReference type="RefSeq" id="WP_196398688.1">
    <property type="nucleotide sequence ID" value="NZ_JADNYM010000039.1"/>
</dbReference>
<feature type="transmembrane region" description="Helical" evidence="2">
    <location>
        <begin position="271"/>
        <end position="290"/>
    </location>
</feature>
<keyword evidence="5" id="KW-1185">Reference proteome</keyword>
<sequence length="614" mass="62144">MRSKVAVVLAILGLVLLGLGIGQRTLWAPPATVTASVAQGAKSAPVAVIDPAVRTLHGSPVTIAVKSDGPILLAAGRSDDVDAWVGKAAHLTVTGADADFKVLSTKSTDGEATVPNPAGSDLWTYQQSGTGTVSYEWTPPVGGNWSLLVASDGSAPAPTDISVTAPNDTSTPWAVPLMVIGALLLIIGVLLLIFRPKKGRRSATTSGPARRGPNRTEVDETQSAVGPAGSKKKEPVEPAGGSSTGGSSTGGSSTGGSSTGGSGRTLFARRAPLAAAAALLLLTGAVAPAANAASTPPSGGARSDGATGTASGTSAATTSAPGTASVPVVLESQFNRILDAVATTVTTADAAKDANQLPGRVGGSALELRTANYKIRSQVADYAAVTPVASSKLLTKVISTSLAWPRSIMAVTQGEANTVPQLLTMVQTAPRENYKLDQATPLLPGQTFPAVDKKGVGTLAMDDKSALQMSPTEALAALGDRLTKPDSAWKDKITDPVYIPDVDSYQADIAAKGPDATYIFSHTPVADTGHVLRTADGGALVSANFHFNVDATSKADAKLTVGPDAAVFTGGTETTKGFVLNFGEPVVLYVPPAGSQDKMVLLSATRGLIGASFK</sequence>
<dbReference type="Pfam" id="PF26366">
    <property type="entry name" value="DUF8094"/>
    <property type="match status" value="1"/>
</dbReference>
<feature type="region of interest" description="Disordered" evidence="1">
    <location>
        <begin position="200"/>
        <end position="264"/>
    </location>
</feature>
<feature type="compositionally biased region" description="Gly residues" evidence="1">
    <location>
        <begin position="242"/>
        <end position="263"/>
    </location>
</feature>
<keyword evidence="2" id="KW-1133">Transmembrane helix</keyword>
<dbReference type="Proteomes" id="UP000655366">
    <property type="component" value="Unassembled WGS sequence"/>
</dbReference>
<dbReference type="InterPro" id="IPR058407">
    <property type="entry name" value="DUF8094"/>
</dbReference>
<gene>
    <name evidence="4" type="ORF">IV500_20580</name>
</gene>
<reference evidence="4 5" key="1">
    <citation type="submission" date="2020-11" db="EMBL/GenBank/DDBJ databases">
        <title>Arthrobacter antarcticus sp. nov., isolated from Antarctic Soil.</title>
        <authorList>
            <person name="Li J."/>
        </authorList>
    </citation>
    <scope>NUCLEOTIDE SEQUENCE [LARGE SCALE GENOMIC DNA]</scope>
    <source>
        <strain evidence="4 5">Z1-20</strain>
    </source>
</reference>
<dbReference type="EMBL" id="JADNYM010000039">
    <property type="protein sequence ID" value="MBG0741757.1"/>
    <property type="molecule type" value="Genomic_DNA"/>
</dbReference>
<evidence type="ECO:0000313" key="5">
    <source>
        <dbReference type="Proteomes" id="UP000655366"/>
    </source>
</evidence>
<keyword evidence="2" id="KW-0472">Membrane</keyword>
<evidence type="ECO:0000259" key="3">
    <source>
        <dbReference type="Pfam" id="PF26366"/>
    </source>
</evidence>
<organism evidence="4 5">
    <name type="scientific">Arthrobacter terrae</name>
    <dbReference type="NCBI Taxonomy" id="2935737"/>
    <lineage>
        <taxon>Bacteria</taxon>
        <taxon>Bacillati</taxon>
        <taxon>Actinomycetota</taxon>
        <taxon>Actinomycetes</taxon>
        <taxon>Micrococcales</taxon>
        <taxon>Micrococcaceae</taxon>
        <taxon>Arthrobacter</taxon>
    </lineage>
</organism>
<evidence type="ECO:0000313" key="4">
    <source>
        <dbReference type="EMBL" id="MBG0741757.1"/>
    </source>
</evidence>
<accession>A0A931CND8</accession>
<evidence type="ECO:0000256" key="1">
    <source>
        <dbReference type="SAM" id="MobiDB-lite"/>
    </source>
</evidence>
<proteinExistence type="predicted"/>
<dbReference type="AlphaFoldDB" id="A0A931CND8"/>
<feature type="transmembrane region" description="Helical" evidence="2">
    <location>
        <begin position="173"/>
        <end position="194"/>
    </location>
</feature>
<evidence type="ECO:0000256" key="2">
    <source>
        <dbReference type="SAM" id="Phobius"/>
    </source>
</evidence>
<keyword evidence="2" id="KW-0812">Transmembrane</keyword>